<dbReference type="Gene3D" id="3.30.565.10">
    <property type="entry name" value="Histidine kinase-like ATPase, C-terminal domain"/>
    <property type="match status" value="1"/>
</dbReference>
<sequence length="913" mass="96413">MTDPFDTAALREGTLLAWRGSPTRLREDVAAEADLVRAGYRDRVLTELAQNAADAAMAAGARGKLRVQLHGDVLSIANTGAPLDRDGVHALVALRASGKSTGVGRFGVGFTSVLAVSDDVELRSSSGSLAFSSERTRIELASAGLEVPDSGAPVLRLAWPIDERPPVGFDSEVVLRLRSDVDVDAVLAGFAAEAVDLLLELPALESIEIDGARLHRTERDLGGGLIEVTIGPTTWWQYVTKAARWLVPVADGRLQPLTGDVLRAPTRSDEELSIPALLIADVAMQPDRRRILPGTGLTDLVRGYADFAAALPSDQRPDLVPLPGFARSEVDAVLREALLRELRTHAWLPAAGAGDLAPARATIVSGLTPELAGALADVVPDLVDPHLSGPRHASALAAVDVHRIGLARIAELLGGHDREPSWWHALYTAIEPIVVDAIAVEELAAIPVPLADGRTVTGPRTTVTGTDLGGALGNAGTALDWVRLVHPGAAHPLLNRLGAERATAGDLLSDPALKARMEDLDYDDPTTATELATAVLALVGLAEPDARPAWLGELPLPAADGELVPADELLLPGAPLADVLVEDSPFGTVDADLVARVGEEPLRALGVGWGFAVLRAELPTGPEHDLDDEDAWWDTLDDDPDTLVAVRDLDLVDPSRWPQALTLLADDPETAAALADRNGYTAWWLRRHARIDGRPLAVLRARDDDTFAGLLDVLDHPAAPALAAALAPAVIDDTELAGVLLDRLADATRTVTPDVVARTHRLLGAAASRHVLDLDELILPSRVRSLAGTVVDPEDALVLDRAHLGAAIPPERIVLGAFETAPALADLLDLPLASTAIDAEILGDGEVSSWDREPGAVLACAALGMHLPTGPVVVHDALVVRTRGAVEGDVAVPWWVDDEGRTHLRRWQVGEGS</sequence>
<dbReference type="OrthoDB" id="3201966at2"/>
<keyword evidence="1" id="KW-0067">ATP-binding</keyword>
<dbReference type="InterPro" id="IPR036890">
    <property type="entry name" value="HATPase_C_sf"/>
</dbReference>
<dbReference type="Proteomes" id="UP000284333">
    <property type="component" value="Unassembled WGS sequence"/>
</dbReference>
<evidence type="ECO:0000313" key="1">
    <source>
        <dbReference type="EMBL" id="RVW06425.1"/>
    </source>
</evidence>
<dbReference type="SUPFAM" id="SSF55874">
    <property type="entry name" value="ATPase domain of HSP90 chaperone/DNA topoisomerase II/histidine kinase"/>
    <property type="match status" value="1"/>
</dbReference>
<protein>
    <submittedName>
        <fullName evidence="1">ATP-binding protein</fullName>
    </submittedName>
</protein>
<accession>A0A438B636</accession>
<keyword evidence="1" id="KW-0547">Nucleotide-binding</keyword>
<evidence type="ECO:0000313" key="2">
    <source>
        <dbReference type="Proteomes" id="UP000284333"/>
    </source>
</evidence>
<comment type="caution">
    <text evidence="1">The sequence shown here is derived from an EMBL/GenBank/DDBJ whole genome shotgun (WGS) entry which is preliminary data.</text>
</comment>
<reference evidence="1 2" key="1">
    <citation type="submission" date="2018-11" db="EMBL/GenBank/DDBJ databases">
        <title>Rhodococcus spongicola sp. nov. and Rhodococcus xishaensis sp. nov. from marine sponges.</title>
        <authorList>
            <person name="Li L."/>
            <person name="Lin H.W."/>
        </authorList>
    </citation>
    <scope>NUCLEOTIDE SEQUENCE [LARGE SCALE GENOMIC DNA]</scope>
    <source>
        <strain evidence="1 2">LHW50502</strain>
    </source>
</reference>
<name>A0A438B636_9NOCA</name>
<dbReference type="GO" id="GO:0005524">
    <property type="term" value="F:ATP binding"/>
    <property type="evidence" value="ECO:0007669"/>
    <property type="project" value="UniProtKB-KW"/>
</dbReference>
<proteinExistence type="predicted"/>
<dbReference type="AlphaFoldDB" id="A0A438B636"/>
<dbReference type="RefSeq" id="WP_127945658.1">
    <property type="nucleotide sequence ID" value="NZ_RKLN01000001.1"/>
</dbReference>
<gene>
    <name evidence="1" type="ORF">EF834_03090</name>
</gene>
<organism evidence="1 2">
    <name type="scientific">Rhodococcus spongiicola</name>
    <dbReference type="NCBI Taxonomy" id="2487352"/>
    <lineage>
        <taxon>Bacteria</taxon>
        <taxon>Bacillati</taxon>
        <taxon>Actinomycetota</taxon>
        <taxon>Actinomycetes</taxon>
        <taxon>Mycobacteriales</taxon>
        <taxon>Nocardiaceae</taxon>
        <taxon>Rhodococcus</taxon>
    </lineage>
</organism>
<dbReference type="NCBIfam" id="NF047352">
    <property type="entry name" value="P_loop_sacsin"/>
    <property type="match status" value="1"/>
</dbReference>
<dbReference type="EMBL" id="RKLN01000001">
    <property type="protein sequence ID" value="RVW06425.1"/>
    <property type="molecule type" value="Genomic_DNA"/>
</dbReference>
<keyword evidence="2" id="KW-1185">Reference proteome</keyword>